<feature type="domain" description="RNA polymerase sigma factor 70 region 4 type 2" evidence="6">
    <location>
        <begin position="126"/>
        <end position="178"/>
    </location>
</feature>
<keyword evidence="2" id="KW-0805">Transcription regulation</keyword>
<evidence type="ECO:0000313" key="7">
    <source>
        <dbReference type="EMBL" id="RDI75288.1"/>
    </source>
</evidence>
<reference evidence="8" key="2">
    <citation type="journal article" date="2019" name="MicrobiologyOpen">
        <title>High-quality draft genome sequence of Gaiella occulta isolated from a 150 meter deep mineral water borehole and comparison with the genome sequences of other deep-branching lineages of the phylum Actinobacteria.</title>
        <authorList>
            <person name="Severino R."/>
            <person name="Froufe H.J.C."/>
            <person name="Barroso C."/>
            <person name="Albuquerque L."/>
            <person name="Lobo-da-Cunha A."/>
            <person name="da Costa M.S."/>
            <person name="Egas C."/>
        </authorList>
    </citation>
    <scope>NUCLEOTIDE SEQUENCE [LARGE SCALE GENOMIC DNA]</scope>
    <source>
        <strain evidence="8">F2-233</strain>
    </source>
</reference>
<dbReference type="Proteomes" id="UP000254134">
    <property type="component" value="Unassembled WGS sequence"/>
</dbReference>
<dbReference type="AlphaFoldDB" id="A0A7M2YZJ3"/>
<dbReference type="GO" id="GO:0006352">
    <property type="term" value="P:DNA-templated transcription initiation"/>
    <property type="evidence" value="ECO:0007669"/>
    <property type="project" value="InterPro"/>
</dbReference>
<keyword evidence="8" id="KW-1185">Reference proteome</keyword>
<dbReference type="GO" id="GO:0003677">
    <property type="term" value="F:DNA binding"/>
    <property type="evidence" value="ECO:0007669"/>
    <property type="project" value="InterPro"/>
</dbReference>
<dbReference type="PANTHER" id="PTHR43133">
    <property type="entry name" value="RNA POLYMERASE ECF-TYPE SIGMA FACTO"/>
    <property type="match status" value="1"/>
</dbReference>
<dbReference type="SUPFAM" id="SSF88659">
    <property type="entry name" value="Sigma3 and sigma4 domains of RNA polymerase sigma factors"/>
    <property type="match status" value="1"/>
</dbReference>
<protein>
    <submittedName>
        <fullName evidence="7">Sigma70-ECF: RNA polymerase sigma factor, sigma-70 family</fullName>
    </submittedName>
</protein>
<dbReference type="Pfam" id="PF04542">
    <property type="entry name" value="Sigma70_r2"/>
    <property type="match status" value="1"/>
</dbReference>
<evidence type="ECO:0000256" key="3">
    <source>
        <dbReference type="ARBA" id="ARBA00023082"/>
    </source>
</evidence>
<evidence type="ECO:0000256" key="2">
    <source>
        <dbReference type="ARBA" id="ARBA00023015"/>
    </source>
</evidence>
<dbReference type="InterPro" id="IPR039425">
    <property type="entry name" value="RNA_pol_sigma-70-like"/>
</dbReference>
<comment type="caution">
    <text evidence="7">The sequence shown here is derived from an EMBL/GenBank/DDBJ whole genome shotgun (WGS) entry which is preliminary data.</text>
</comment>
<feature type="domain" description="RNA polymerase sigma-70 region 2" evidence="5">
    <location>
        <begin position="28"/>
        <end position="95"/>
    </location>
</feature>
<dbReference type="NCBIfam" id="TIGR02937">
    <property type="entry name" value="sigma70-ECF"/>
    <property type="match status" value="1"/>
</dbReference>
<evidence type="ECO:0000256" key="1">
    <source>
        <dbReference type="ARBA" id="ARBA00010641"/>
    </source>
</evidence>
<evidence type="ECO:0000259" key="6">
    <source>
        <dbReference type="Pfam" id="PF08281"/>
    </source>
</evidence>
<dbReference type="SUPFAM" id="SSF88946">
    <property type="entry name" value="Sigma2 domain of RNA polymerase sigma factors"/>
    <property type="match status" value="1"/>
</dbReference>
<dbReference type="Gene3D" id="1.10.1740.10">
    <property type="match status" value="1"/>
</dbReference>
<gene>
    <name evidence="7" type="ORF">Gocc_1086</name>
</gene>
<proteinExistence type="inferred from homology"/>
<evidence type="ECO:0000313" key="8">
    <source>
        <dbReference type="Proteomes" id="UP000254134"/>
    </source>
</evidence>
<dbReference type="InterPro" id="IPR013325">
    <property type="entry name" value="RNA_pol_sigma_r2"/>
</dbReference>
<evidence type="ECO:0000259" key="5">
    <source>
        <dbReference type="Pfam" id="PF04542"/>
    </source>
</evidence>
<dbReference type="RefSeq" id="WP_181813399.1">
    <property type="nucleotide sequence ID" value="NZ_QQZY01000002.1"/>
</dbReference>
<dbReference type="Pfam" id="PF08281">
    <property type="entry name" value="Sigma70_r4_2"/>
    <property type="match status" value="1"/>
</dbReference>
<dbReference type="InterPro" id="IPR013249">
    <property type="entry name" value="RNA_pol_sigma70_r4_t2"/>
</dbReference>
<keyword evidence="3" id="KW-0731">Sigma factor</keyword>
<evidence type="ECO:0000256" key="4">
    <source>
        <dbReference type="ARBA" id="ARBA00023163"/>
    </source>
</evidence>
<dbReference type="InterPro" id="IPR014284">
    <property type="entry name" value="RNA_pol_sigma-70_dom"/>
</dbReference>
<dbReference type="GO" id="GO:0016987">
    <property type="term" value="F:sigma factor activity"/>
    <property type="evidence" value="ECO:0007669"/>
    <property type="project" value="UniProtKB-KW"/>
</dbReference>
<dbReference type="Gene3D" id="1.10.10.10">
    <property type="entry name" value="Winged helix-like DNA-binding domain superfamily/Winged helix DNA-binding domain"/>
    <property type="match status" value="1"/>
</dbReference>
<dbReference type="InterPro" id="IPR007627">
    <property type="entry name" value="RNA_pol_sigma70_r2"/>
</dbReference>
<organism evidence="7 8">
    <name type="scientific">Gaiella occulta</name>
    <dbReference type="NCBI Taxonomy" id="1002870"/>
    <lineage>
        <taxon>Bacteria</taxon>
        <taxon>Bacillati</taxon>
        <taxon>Actinomycetota</taxon>
        <taxon>Thermoleophilia</taxon>
        <taxon>Gaiellales</taxon>
        <taxon>Gaiellaceae</taxon>
        <taxon>Gaiella</taxon>
    </lineage>
</organism>
<comment type="similarity">
    <text evidence="1">Belongs to the sigma-70 factor family. ECF subfamily.</text>
</comment>
<dbReference type="EMBL" id="QQZY01000002">
    <property type="protein sequence ID" value="RDI75288.1"/>
    <property type="molecule type" value="Genomic_DNA"/>
</dbReference>
<name>A0A7M2YZJ3_9ACTN</name>
<dbReference type="CDD" id="cd06171">
    <property type="entry name" value="Sigma70_r4"/>
    <property type="match status" value="1"/>
</dbReference>
<sequence>MRRHLAHLSDEALVALVARGDEPALAELYDRVGRVAYGLAFRVLRDERLAEDAVQEAFLAVWRTAARFTAERAKASTWILTIVHRRAVDLVRREEHRRAEPLDAEPEEAAATDSAEEAAWLGFERDRVQAALKQLPDAQREAIELAYYGGFSQSELAERLGQPLGTIKSRMFAGLARLRELLDEGAEEGSWKPQFTS</sequence>
<reference evidence="7 8" key="1">
    <citation type="submission" date="2018-07" db="EMBL/GenBank/DDBJ databases">
        <title>High-quality-draft genome sequence of Gaiella occulta.</title>
        <authorList>
            <person name="Severino R."/>
            <person name="Froufe H.J.C."/>
            <person name="Rainey F.A."/>
            <person name="Barroso C."/>
            <person name="Albuquerque L."/>
            <person name="Lobo-Da-Cunha A."/>
            <person name="Da Costa M.S."/>
            <person name="Egas C."/>
        </authorList>
    </citation>
    <scope>NUCLEOTIDE SEQUENCE [LARGE SCALE GENOMIC DNA]</scope>
    <source>
        <strain evidence="7 8">F2-233</strain>
    </source>
</reference>
<accession>A0A7M2YZJ3</accession>
<dbReference type="PANTHER" id="PTHR43133:SF66">
    <property type="entry name" value="ECF RNA POLYMERASE SIGMA FACTOR SIGK"/>
    <property type="match status" value="1"/>
</dbReference>
<dbReference type="InterPro" id="IPR013324">
    <property type="entry name" value="RNA_pol_sigma_r3/r4-like"/>
</dbReference>
<dbReference type="InterPro" id="IPR036388">
    <property type="entry name" value="WH-like_DNA-bd_sf"/>
</dbReference>
<keyword evidence="4" id="KW-0804">Transcription</keyword>